<dbReference type="Proteomes" id="UP000460715">
    <property type="component" value="Unassembled WGS sequence"/>
</dbReference>
<protein>
    <submittedName>
        <fullName evidence="3">AbrB/MazE/SpoVT family DNA-binding domain-containing protein</fullName>
    </submittedName>
</protein>
<evidence type="ECO:0000313" key="4">
    <source>
        <dbReference type="Proteomes" id="UP000460715"/>
    </source>
</evidence>
<dbReference type="InterPro" id="IPR007159">
    <property type="entry name" value="SpoVT-AbrB_dom"/>
</dbReference>
<accession>A0A845BL56</accession>
<proteinExistence type="predicted"/>
<evidence type="ECO:0000256" key="1">
    <source>
        <dbReference type="PROSITE-ProRule" id="PRU01076"/>
    </source>
</evidence>
<dbReference type="NCBIfam" id="TIGR01439">
    <property type="entry name" value="lp_hng_hel_AbrB"/>
    <property type="match status" value="1"/>
</dbReference>
<dbReference type="RefSeq" id="WP_160939290.1">
    <property type="nucleotide sequence ID" value="NZ_SNVJ01000030.1"/>
</dbReference>
<keyword evidence="1 3" id="KW-0238">DNA-binding</keyword>
<dbReference type="Gene3D" id="2.10.260.10">
    <property type="match status" value="1"/>
</dbReference>
<dbReference type="SUPFAM" id="SSF89447">
    <property type="entry name" value="AbrB/MazE/MraZ-like"/>
    <property type="match status" value="1"/>
</dbReference>
<dbReference type="Pfam" id="PF04014">
    <property type="entry name" value="MazE_antitoxin"/>
    <property type="match status" value="1"/>
</dbReference>
<evidence type="ECO:0000259" key="2">
    <source>
        <dbReference type="PROSITE" id="PS51740"/>
    </source>
</evidence>
<dbReference type="PROSITE" id="PS51740">
    <property type="entry name" value="SPOVT_ABRB"/>
    <property type="match status" value="1"/>
</dbReference>
<gene>
    <name evidence="3" type="ORF">E0493_21265</name>
</gene>
<dbReference type="InterPro" id="IPR037914">
    <property type="entry name" value="SpoVT-AbrB_sf"/>
</dbReference>
<organism evidence="3 4">
    <name type="scientific">Teichococcus coralli</name>
    <dbReference type="NCBI Taxonomy" id="2545983"/>
    <lineage>
        <taxon>Bacteria</taxon>
        <taxon>Pseudomonadati</taxon>
        <taxon>Pseudomonadota</taxon>
        <taxon>Alphaproteobacteria</taxon>
        <taxon>Acetobacterales</taxon>
        <taxon>Roseomonadaceae</taxon>
        <taxon>Roseomonas</taxon>
    </lineage>
</organism>
<sequence length="78" mass="8254">MATTVTSKGQVTIPKPVRDLLGITTGSAVEFRLTPEGQVLLTRADAAARPQSRFVRLRGAAGPGMTTDEIMALTRGEN</sequence>
<dbReference type="OrthoDB" id="9809003at2"/>
<comment type="caution">
    <text evidence="3">The sequence shown here is derived from an EMBL/GenBank/DDBJ whole genome shotgun (WGS) entry which is preliminary data.</text>
</comment>
<feature type="domain" description="SpoVT-AbrB" evidence="2">
    <location>
        <begin position="1"/>
        <end position="46"/>
    </location>
</feature>
<keyword evidence="4" id="KW-1185">Reference proteome</keyword>
<name>A0A845BL56_9PROT</name>
<dbReference type="GO" id="GO:0003677">
    <property type="term" value="F:DNA binding"/>
    <property type="evidence" value="ECO:0007669"/>
    <property type="project" value="UniProtKB-UniRule"/>
</dbReference>
<evidence type="ECO:0000313" key="3">
    <source>
        <dbReference type="EMBL" id="MXP65882.1"/>
    </source>
</evidence>
<reference evidence="3 4" key="1">
    <citation type="submission" date="2019-03" db="EMBL/GenBank/DDBJ databases">
        <title>Roseomonas sp. a novel Roseomonas species isolated from Sea whip Gorgonian.</title>
        <authorList>
            <person name="Li F."/>
            <person name="Pan X."/>
            <person name="Huang S."/>
            <person name="Li Z."/>
            <person name="Meng B."/>
        </authorList>
    </citation>
    <scope>NUCLEOTIDE SEQUENCE [LARGE SCALE GENOMIC DNA]</scope>
    <source>
        <strain evidence="3 4">M0104</strain>
    </source>
</reference>
<dbReference type="EMBL" id="SNVJ01000030">
    <property type="protein sequence ID" value="MXP65882.1"/>
    <property type="molecule type" value="Genomic_DNA"/>
</dbReference>
<dbReference type="SMART" id="SM00966">
    <property type="entry name" value="SpoVT_AbrB"/>
    <property type="match status" value="1"/>
</dbReference>
<dbReference type="AlphaFoldDB" id="A0A845BL56"/>